<sequence>MPAGSEARADRPLPSLPHTWRPFGVRVAVIGVGLMLLAVCVAAWYGFDPSVRARFSGLQRFTVLAMGAGLGTCGWALARARLTARRDSLLVVNGFRTRQLEWAEVVGVHLPPGAPWATLDLADGTTLSAMAFQGSDGRRARDGVRQLRALLDAAGPGDERP</sequence>
<proteinExistence type="predicted"/>
<dbReference type="Pfam" id="PF10756">
    <property type="entry name" value="bPH_6"/>
    <property type="match status" value="1"/>
</dbReference>
<dbReference type="RefSeq" id="WP_378516591.1">
    <property type="nucleotide sequence ID" value="NZ_JBHLXH010000001.1"/>
</dbReference>
<evidence type="ECO:0000313" key="4">
    <source>
        <dbReference type="Proteomes" id="UP001589698"/>
    </source>
</evidence>
<name>A0ABV6DVW9_9ACTN</name>
<evidence type="ECO:0000259" key="2">
    <source>
        <dbReference type="Pfam" id="PF10756"/>
    </source>
</evidence>
<feature type="transmembrane region" description="Helical" evidence="1">
    <location>
        <begin position="23"/>
        <end position="46"/>
    </location>
</feature>
<keyword evidence="1" id="KW-1133">Transmembrane helix</keyword>
<organism evidence="3 4">
    <name type="scientific">Nocardioides zeicaulis</name>
    <dbReference type="NCBI Taxonomy" id="1776857"/>
    <lineage>
        <taxon>Bacteria</taxon>
        <taxon>Bacillati</taxon>
        <taxon>Actinomycetota</taxon>
        <taxon>Actinomycetes</taxon>
        <taxon>Propionibacteriales</taxon>
        <taxon>Nocardioidaceae</taxon>
        <taxon>Nocardioides</taxon>
    </lineage>
</organism>
<keyword evidence="1" id="KW-0472">Membrane</keyword>
<feature type="transmembrane region" description="Helical" evidence="1">
    <location>
        <begin position="58"/>
        <end position="78"/>
    </location>
</feature>
<comment type="caution">
    <text evidence="3">The sequence shown here is derived from an EMBL/GenBank/DDBJ whole genome shotgun (WGS) entry which is preliminary data.</text>
</comment>
<evidence type="ECO:0000313" key="3">
    <source>
        <dbReference type="EMBL" id="MFC0220873.1"/>
    </source>
</evidence>
<dbReference type="InterPro" id="IPR019692">
    <property type="entry name" value="CFP-6_PH"/>
</dbReference>
<gene>
    <name evidence="3" type="ORF">ACFFJG_00160</name>
</gene>
<dbReference type="Proteomes" id="UP001589698">
    <property type="component" value="Unassembled WGS sequence"/>
</dbReference>
<keyword evidence="4" id="KW-1185">Reference proteome</keyword>
<reference evidence="3 4" key="1">
    <citation type="submission" date="2024-09" db="EMBL/GenBank/DDBJ databases">
        <authorList>
            <person name="Sun Q."/>
            <person name="Mori K."/>
        </authorList>
    </citation>
    <scope>NUCLEOTIDE SEQUENCE [LARGE SCALE GENOMIC DNA]</scope>
    <source>
        <strain evidence="3 4">CCM 8654</strain>
    </source>
</reference>
<dbReference type="EMBL" id="JBHLXH010000001">
    <property type="protein sequence ID" value="MFC0220873.1"/>
    <property type="molecule type" value="Genomic_DNA"/>
</dbReference>
<keyword evidence="1" id="KW-0812">Transmembrane</keyword>
<accession>A0ABV6DVW9</accession>
<evidence type="ECO:0000256" key="1">
    <source>
        <dbReference type="SAM" id="Phobius"/>
    </source>
</evidence>
<protein>
    <submittedName>
        <fullName evidence="3">PH domain-containing protein</fullName>
    </submittedName>
</protein>
<feature type="domain" description="Low molecular weight protein antigen 6 PH" evidence="2">
    <location>
        <begin position="79"/>
        <end position="148"/>
    </location>
</feature>